<dbReference type="RefSeq" id="WP_046361803.1">
    <property type="nucleotide sequence ID" value="NZ_LAUZ02000015.1"/>
</dbReference>
<dbReference type="Gene3D" id="1.10.3290.10">
    <property type="entry name" value="Fido-like domain"/>
    <property type="match status" value="1"/>
</dbReference>
<evidence type="ECO:0000256" key="4">
    <source>
        <dbReference type="ARBA" id="ARBA00022840"/>
    </source>
</evidence>
<evidence type="ECO:0000259" key="9">
    <source>
        <dbReference type="PROSITE" id="PS51459"/>
    </source>
</evidence>
<name>A0A0M2K2Z5_9MYCO</name>
<comment type="caution">
    <text evidence="10">The sequence shown here is derived from an EMBL/GenBank/DDBJ whole genome shotgun (WGS) entry which is preliminary data.</text>
</comment>
<dbReference type="PANTHER" id="PTHR39560">
    <property type="entry name" value="PROTEIN ADENYLYLTRANSFERASE FIC-RELATED"/>
    <property type="match status" value="1"/>
</dbReference>
<evidence type="ECO:0000256" key="5">
    <source>
        <dbReference type="ARBA" id="ARBA00034531"/>
    </source>
</evidence>
<dbReference type="OrthoDB" id="9813719at2"/>
<dbReference type="AlphaFoldDB" id="A0A0M2K2Z5"/>
<evidence type="ECO:0000256" key="1">
    <source>
        <dbReference type="ARBA" id="ARBA00022679"/>
    </source>
</evidence>
<dbReference type="GO" id="GO:0051302">
    <property type="term" value="P:regulation of cell division"/>
    <property type="evidence" value="ECO:0007669"/>
    <property type="project" value="TreeGrafter"/>
</dbReference>
<organism evidence="10 11">
    <name type="scientific">Mycolicibacterium obuense</name>
    <dbReference type="NCBI Taxonomy" id="1807"/>
    <lineage>
        <taxon>Bacteria</taxon>
        <taxon>Bacillati</taxon>
        <taxon>Actinomycetota</taxon>
        <taxon>Actinomycetes</taxon>
        <taxon>Mycobacteriales</taxon>
        <taxon>Mycobacteriaceae</taxon>
        <taxon>Mycolicibacterium</taxon>
    </lineage>
</organism>
<evidence type="ECO:0000256" key="2">
    <source>
        <dbReference type="ARBA" id="ARBA00022695"/>
    </source>
</evidence>
<feature type="region of interest" description="Disordered" evidence="8">
    <location>
        <begin position="224"/>
        <end position="249"/>
    </location>
</feature>
<protein>
    <recommendedName>
        <fullName evidence="5">protein adenylyltransferase</fullName>
        <ecNumber evidence="5">2.7.7.108</ecNumber>
    </recommendedName>
</protein>
<evidence type="ECO:0000256" key="6">
    <source>
        <dbReference type="ARBA" id="ARBA00047939"/>
    </source>
</evidence>
<evidence type="ECO:0000313" key="10">
    <source>
        <dbReference type="EMBL" id="KKF03282.1"/>
    </source>
</evidence>
<sequence length="249" mass="28295">MTSYDTWDSYFWPDAPGVLKNKFGIKSYPDLAVAEAHAVAPRMRGIILDDHSALPETVDLDYYRRVHHRIFQDVYAWAGTTRVVPENAMAKQWRDVVNFAPDDRSAPWVTYRYPAGRLVEEQATAVFAQLQHALSDPANLAPQSFIPTIARHWGQLDQVHPFREGNTRSQTMLMATVCRKYGYALDGVQLLARREEFIGARYHGHSTGQYGRLTALLLDTVEPRSTEQVTDQERRWAKSLAPPSHGLSL</sequence>
<comment type="catalytic activity">
    <reaction evidence="6">
        <text>L-threonyl-[protein] + ATP = 3-O-(5'-adenylyl)-L-threonyl-[protein] + diphosphate</text>
        <dbReference type="Rhea" id="RHEA:54292"/>
        <dbReference type="Rhea" id="RHEA-COMP:11060"/>
        <dbReference type="Rhea" id="RHEA-COMP:13847"/>
        <dbReference type="ChEBI" id="CHEBI:30013"/>
        <dbReference type="ChEBI" id="CHEBI:30616"/>
        <dbReference type="ChEBI" id="CHEBI:33019"/>
        <dbReference type="ChEBI" id="CHEBI:138113"/>
        <dbReference type="EC" id="2.7.7.108"/>
    </reaction>
</comment>
<proteinExistence type="predicted"/>
<dbReference type="GO" id="GO:0005524">
    <property type="term" value="F:ATP binding"/>
    <property type="evidence" value="ECO:0007669"/>
    <property type="project" value="UniProtKB-KW"/>
</dbReference>
<reference evidence="10 11" key="1">
    <citation type="journal article" date="2015" name="Genome Announc.">
        <title>Draft Genome Sequence of Mycobacterium obuense Strain UC1, Isolated from Patient Sputum.</title>
        <authorList>
            <person name="Greninger A.L."/>
            <person name="Cunningham G."/>
            <person name="Hsu E.D."/>
            <person name="Yu J.M."/>
            <person name="Chiu C.Y."/>
            <person name="Miller S."/>
        </authorList>
    </citation>
    <scope>NUCLEOTIDE SEQUENCE [LARGE SCALE GENOMIC DNA]</scope>
    <source>
        <strain evidence="10 11">UC1</strain>
    </source>
</reference>
<dbReference type="PANTHER" id="PTHR39560:SF1">
    <property type="entry name" value="PROTEIN ADENYLYLTRANSFERASE FIC-RELATED"/>
    <property type="match status" value="1"/>
</dbReference>
<dbReference type="PATRIC" id="fig|1807.13.peg.1846"/>
<feature type="domain" description="Fido" evidence="9">
    <location>
        <begin position="58"/>
        <end position="219"/>
    </location>
</feature>
<dbReference type="EC" id="2.7.7.108" evidence="5"/>
<evidence type="ECO:0000256" key="7">
    <source>
        <dbReference type="ARBA" id="ARBA00048696"/>
    </source>
</evidence>
<dbReference type="InterPro" id="IPR036597">
    <property type="entry name" value="Fido-like_dom_sf"/>
</dbReference>
<accession>A0A0M2K2Z5</accession>
<dbReference type="InterPro" id="IPR003812">
    <property type="entry name" value="Fido"/>
</dbReference>
<dbReference type="Pfam" id="PF02661">
    <property type="entry name" value="Fic"/>
    <property type="match status" value="1"/>
</dbReference>
<keyword evidence="4" id="KW-0067">ATP-binding</keyword>
<dbReference type="GO" id="GO:0070733">
    <property type="term" value="F:AMPylase activity"/>
    <property type="evidence" value="ECO:0007669"/>
    <property type="project" value="UniProtKB-EC"/>
</dbReference>
<dbReference type="EMBL" id="LAUZ02000015">
    <property type="protein sequence ID" value="KKF03282.1"/>
    <property type="molecule type" value="Genomic_DNA"/>
</dbReference>
<gene>
    <name evidence="10" type="ORF">WN67_04130</name>
</gene>
<keyword evidence="3" id="KW-0547">Nucleotide-binding</keyword>
<evidence type="ECO:0000256" key="8">
    <source>
        <dbReference type="SAM" id="MobiDB-lite"/>
    </source>
</evidence>
<evidence type="ECO:0000313" key="11">
    <source>
        <dbReference type="Proteomes" id="UP000034150"/>
    </source>
</evidence>
<dbReference type="Proteomes" id="UP000034150">
    <property type="component" value="Unassembled WGS sequence"/>
</dbReference>
<keyword evidence="2" id="KW-0548">Nucleotidyltransferase</keyword>
<evidence type="ECO:0000256" key="3">
    <source>
        <dbReference type="ARBA" id="ARBA00022741"/>
    </source>
</evidence>
<comment type="catalytic activity">
    <reaction evidence="7">
        <text>L-tyrosyl-[protein] + ATP = O-(5'-adenylyl)-L-tyrosyl-[protein] + diphosphate</text>
        <dbReference type="Rhea" id="RHEA:54288"/>
        <dbReference type="Rhea" id="RHEA-COMP:10136"/>
        <dbReference type="Rhea" id="RHEA-COMP:13846"/>
        <dbReference type="ChEBI" id="CHEBI:30616"/>
        <dbReference type="ChEBI" id="CHEBI:33019"/>
        <dbReference type="ChEBI" id="CHEBI:46858"/>
        <dbReference type="ChEBI" id="CHEBI:83624"/>
        <dbReference type="EC" id="2.7.7.108"/>
    </reaction>
</comment>
<keyword evidence="1" id="KW-0808">Transferase</keyword>
<dbReference type="PROSITE" id="PS51459">
    <property type="entry name" value="FIDO"/>
    <property type="match status" value="1"/>
</dbReference>
<keyword evidence="11" id="KW-1185">Reference proteome</keyword>
<feature type="compositionally biased region" description="Basic and acidic residues" evidence="8">
    <location>
        <begin position="224"/>
        <end position="236"/>
    </location>
</feature>
<dbReference type="SUPFAM" id="SSF140931">
    <property type="entry name" value="Fic-like"/>
    <property type="match status" value="1"/>
</dbReference>